<dbReference type="SMART" id="SM01381">
    <property type="entry name" value="7TM_GPCR_Srsx"/>
    <property type="match status" value="1"/>
</dbReference>
<feature type="transmembrane region" description="Helical" evidence="5">
    <location>
        <begin position="79"/>
        <end position="102"/>
    </location>
</feature>
<accession>A0AAV5TK09</accession>
<dbReference type="GO" id="GO:0004930">
    <property type="term" value="F:G protein-coupled receptor activity"/>
    <property type="evidence" value="ECO:0007669"/>
    <property type="project" value="InterPro"/>
</dbReference>
<name>A0AAV5TK09_9BILA</name>
<gene>
    <name evidence="6" type="ORF">PENTCL1PPCAC_16829</name>
</gene>
<dbReference type="GO" id="GO:0016020">
    <property type="term" value="C:membrane"/>
    <property type="evidence" value="ECO:0007669"/>
    <property type="project" value="UniProtKB-SubCell"/>
</dbReference>
<feature type="transmembrane region" description="Helical" evidence="5">
    <location>
        <begin position="38"/>
        <end position="59"/>
    </location>
</feature>
<evidence type="ECO:0000256" key="1">
    <source>
        <dbReference type="ARBA" id="ARBA00004370"/>
    </source>
</evidence>
<dbReference type="Proteomes" id="UP001432027">
    <property type="component" value="Unassembled WGS sequence"/>
</dbReference>
<sequence>MFLPEMGISIGCSCILCVGLDRMLSVVFAARYLSLNKLYYHLLIIGSCVFVAWLMVASYQERVATCEILTPFLDKGIDLFAQATLAINMASALVYFMVWVGLRSQADSTVMKRIVKSLFIIVAVDVSGWVITPALFALYEHLNLNAQQIFAWAFFNKIFINVALSIKLPIYYSTR</sequence>
<organism evidence="6 7">
    <name type="scientific">Pristionchus entomophagus</name>
    <dbReference type="NCBI Taxonomy" id="358040"/>
    <lineage>
        <taxon>Eukaryota</taxon>
        <taxon>Metazoa</taxon>
        <taxon>Ecdysozoa</taxon>
        <taxon>Nematoda</taxon>
        <taxon>Chromadorea</taxon>
        <taxon>Rhabditida</taxon>
        <taxon>Rhabditina</taxon>
        <taxon>Diplogasteromorpha</taxon>
        <taxon>Diplogasteroidea</taxon>
        <taxon>Neodiplogasteridae</taxon>
        <taxon>Pristionchus</taxon>
    </lineage>
</organism>
<dbReference type="PANTHER" id="PTHR23360:SF5">
    <property type="entry name" value="G-PROTEIN COUPLED RECEPTORS FAMILY 1 PROFILE DOMAIN-CONTAINING PROTEIN"/>
    <property type="match status" value="1"/>
</dbReference>
<keyword evidence="4 5" id="KW-0472">Membrane</keyword>
<protein>
    <recommendedName>
        <fullName evidence="8">G protein-coupled receptor</fullName>
    </recommendedName>
</protein>
<evidence type="ECO:0000313" key="6">
    <source>
        <dbReference type="EMBL" id="GMS94654.1"/>
    </source>
</evidence>
<dbReference type="Pfam" id="PF10320">
    <property type="entry name" value="7TM_GPCR_Srsx"/>
    <property type="match status" value="1"/>
</dbReference>
<proteinExistence type="predicted"/>
<keyword evidence="2 5" id="KW-0812">Transmembrane</keyword>
<evidence type="ECO:0008006" key="8">
    <source>
        <dbReference type="Google" id="ProtNLM"/>
    </source>
</evidence>
<feature type="transmembrane region" description="Helical" evidence="5">
    <location>
        <begin position="149"/>
        <end position="172"/>
    </location>
</feature>
<comment type="subcellular location">
    <subcellularLocation>
        <location evidence="1">Membrane</location>
    </subcellularLocation>
</comment>
<evidence type="ECO:0000313" key="7">
    <source>
        <dbReference type="Proteomes" id="UP001432027"/>
    </source>
</evidence>
<feature type="non-terminal residue" evidence="6">
    <location>
        <position position="175"/>
    </location>
</feature>
<keyword evidence="7" id="KW-1185">Reference proteome</keyword>
<dbReference type="PANTHER" id="PTHR23360">
    <property type="entry name" value="G-PROTEIN COUPLED RECEPTORS FAMILY 1 PROFILE DOMAIN-CONTAINING PROTEIN-RELATED"/>
    <property type="match status" value="1"/>
</dbReference>
<dbReference type="InterPro" id="IPR000276">
    <property type="entry name" value="GPCR_Rhodpsn"/>
</dbReference>
<dbReference type="EMBL" id="BTSX01000004">
    <property type="protein sequence ID" value="GMS94654.1"/>
    <property type="molecule type" value="Genomic_DNA"/>
</dbReference>
<comment type="caution">
    <text evidence="6">The sequence shown here is derived from an EMBL/GenBank/DDBJ whole genome shotgun (WGS) entry which is preliminary data.</text>
</comment>
<keyword evidence="3 5" id="KW-1133">Transmembrane helix</keyword>
<dbReference type="InterPro" id="IPR019424">
    <property type="entry name" value="7TM_GPCR_Srsx"/>
</dbReference>
<dbReference type="AlphaFoldDB" id="A0AAV5TK09"/>
<reference evidence="6" key="1">
    <citation type="submission" date="2023-10" db="EMBL/GenBank/DDBJ databases">
        <title>Genome assembly of Pristionchus species.</title>
        <authorList>
            <person name="Yoshida K."/>
            <person name="Sommer R.J."/>
        </authorList>
    </citation>
    <scope>NUCLEOTIDE SEQUENCE</scope>
    <source>
        <strain evidence="6">RS0144</strain>
    </source>
</reference>
<evidence type="ECO:0000256" key="5">
    <source>
        <dbReference type="SAM" id="Phobius"/>
    </source>
</evidence>
<evidence type="ECO:0000256" key="3">
    <source>
        <dbReference type="ARBA" id="ARBA00022989"/>
    </source>
</evidence>
<evidence type="ECO:0000256" key="2">
    <source>
        <dbReference type="ARBA" id="ARBA00022692"/>
    </source>
</evidence>
<dbReference type="InterPro" id="IPR047130">
    <property type="entry name" value="7TM_GPCR_Srsx_nematod"/>
</dbReference>
<feature type="transmembrane region" description="Helical" evidence="5">
    <location>
        <begin position="114"/>
        <end position="137"/>
    </location>
</feature>
<evidence type="ECO:0000256" key="4">
    <source>
        <dbReference type="ARBA" id="ARBA00023136"/>
    </source>
</evidence>